<evidence type="ECO:0000313" key="2">
    <source>
        <dbReference type="Proteomes" id="UP000194267"/>
    </source>
</evidence>
<evidence type="ECO:0000313" key="1">
    <source>
        <dbReference type="EMBL" id="OTA41833.1"/>
    </source>
</evidence>
<accession>A0A1Y2T9A9</accession>
<comment type="caution">
    <text evidence="1">The sequence shown here is derived from an EMBL/GenBank/DDBJ whole genome shotgun (WGS) entry which is preliminary data.</text>
</comment>
<organism evidence="1 2">
    <name type="scientific">Symbiobacterium thermophilum</name>
    <dbReference type="NCBI Taxonomy" id="2734"/>
    <lineage>
        <taxon>Bacteria</taxon>
        <taxon>Bacillati</taxon>
        <taxon>Bacillota</taxon>
        <taxon>Clostridia</taxon>
        <taxon>Eubacteriales</taxon>
        <taxon>Symbiobacteriaceae</taxon>
        <taxon>Symbiobacterium</taxon>
    </lineage>
</organism>
<proteinExistence type="predicted"/>
<sequence length="64" mass="8138">MTMPFGWGRDDDWWDDDWDGMGRGNPWRRRRRRRRFPSFGKFPFQKFNKFPWGKSPWGKWGKRW</sequence>
<reference evidence="2" key="1">
    <citation type="submission" date="2016-04" db="EMBL/GenBank/DDBJ databases">
        <authorList>
            <person name="Antunes L.P."/>
            <person name="Martins L.F."/>
            <person name="Pereira R.V."/>
            <person name="Thomas A.M."/>
            <person name="Barbosa D."/>
            <person name="Nascimento L."/>
            <person name="Silva G.M."/>
            <person name="Condomitti G.W."/>
            <person name="Digiampietri L.A."/>
            <person name="Lombardi K.C."/>
            <person name="Ramos P.L."/>
            <person name="Quaggio R.B."/>
            <person name="Oliveira J.C."/>
            <person name="Pascon R.C."/>
            <person name="Cruz J.B."/>
            <person name="Silva A.M."/>
            <person name="Setubal J.C."/>
        </authorList>
    </citation>
    <scope>NUCLEOTIDE SEQUENCE [LARGE SCALE GENOMIC DNA]</scope>
</reference>
<dbReference type="Proteomes" id="UP000194267">
    <property type="component" value="Unassembled WGS sequence"/>
</dbReference>
<protein>
    <submittedName>
        <fullName evidence="1">Uncharacterized protein</fullName>
    </submittedName>
</protein>
<gene>
    <name evidence="1" type="ORF">A6D92_03510</name>
</gene>
<dbReference type="EMBL" id="LWLV01000199">
    <property type="protein sequence ID" value="OTA41833.1"/>
    <property type="molecule type" value="Genomic_DNA"/>
</dbReference>
<name>A0A1Y2T9A9_SYMTR</name>
<dbReference type="AlphaFoldDB" id="A0A1Y2T9A9"/>